<evidence type="ECO:0000313" key="4">
    <source>
        <dbReference type="EMBL" id="ROG98081.1"/>
    </source>
</evidence>
<dbReference type="Proteomes" id="UP000258905">
    <property type="component" value="Unassembled WGS sequence"/>
</dbReference>
<dbReference type="EMBL" id="UIUC01000005">
    <property type="protein sequence ID" value="SVN63634.1"/>
    <property type="molecule type" value="Genomic_DNA"/>
</dbReference>
<dbReference type="AlphaFoldDB" id="A0A2V3K9L6"/>
<protein>
    <submittedName>
        <fullName evidence="4">Uncharacterized protein</fullName>
    </submittedName>
</protein>
<organism evidence="4 14">
    <name type="scientific">Klebsiella pneumoniae</name>
    <dbReference type="NCBI Taxonomy" id="573"/>
    <lineage>
        <taxon>Bacteria</taxon>
        <taxon>Pseudomonadati</taxon>
        <taxon>Pseudomonadota</taxon>
        <taxon>Gammaproteobacteria</taxon>
        <taxon>Enterobacterales</taxon>
        <taxon>Enterobacteriaceae</taxon>
        <taxon>Klebsiella/Raoultella group</taxon>
        <taxon>Klebsiella</taxon>
        <taxon>Klebsiella pneumoniae complex</taxon>
    </lineage>
</organism>
<reference evidence="4 14" key="3">
    <citation type="submission" date="2018-10" db="EMBL/GenBank/DDBJ databases">
        <authorList>
            <person name="Vanduin D."/>
            <person name="Fouts D."/>
            <person name="Wright M."/>
            <person name="Sutton G."/>
            <person name="Nguyen K."/>
            <person name="Kreiswirth B."/>
            <person name="Chen L."/>
            <person name="Rojas L."/>
            <person name="Hujer A."/>
            <person name="Hujer K."/>
            <person name="Bonomo R."/>
            <person name="Adams M."/>
        </authorList>
    </citation>
    <scope>NUCLEOTIDE SEQUENCE [LARGE SCALE GENOMIC DNA]</scope>
    <source>
        <strain evidence="4 14">CRK0165</strain>
    </source>
</reference>
<evidence type="ECO:0000313" key="5">
    <source>
        <dbReference type="EMBL" id="RRF05473.1"/>
    </source>
</evidence>
<dbReference type="EMBL" id="ULCI01000001">
    <property type="protein sequence ID" value="SYR26698.1"/>
    <property type="molecule type" value="Genomic_DNA"/>
</dbReference>
<sequence>MTDRFLITPHSTTLTYRIGEGEEITQEIPLYIVFDIISQEIVGIYGSLEEAQLKKAELEEKLKSTLRPRMR</sequence>
<reference evidence="10 11" key="2">
    <citation type="submission" date="2018-08" db="EMBL/GenBank/DDBJ databases">
        <authorList>
            <consortium name="Pathogen Informatics"/>
        </authorList>
    </citation>
    <scope>NUCLEOTIDE SEQUENCE [LARGE SCALE GENOMIC DNA]</scope>
    <source>
        <strain evidence="6 11">EuSCAPE_GR003</strain>
        <strain evidence="8 10">EuSCAPE_HU047</strain>
        <strain evidence="7 12">EuSCAPE_UK014</strain>
    </source>
</reference>
<dbReference type="EMBL" id="JACXTN010000001">
    <property type="protein sequence ID" value="MBD3709009.1"/>
    <property type="molecule type" value="Genomic_DNA"/>
</dbReference>
<dbReference type="EMBL" id="CP068602">
    <property type="protein sequence ID" value="QQZ73262.1"/>
    <property type="molecule type" value="Genomic_DNA"/>
</dbReference>
<evidence type="ECO:0000313" key="11">
    <source>
        <dbReference type="Proteomes" id="UP000258905"/>
    </source>
</evidence>
<dbReference type="EMBL" id="MPYG04000085">
    <property type="protein sequence ID" value="ROG98081.1"/>
    <property type="molecule type" value="Genomic_DNA"/>
</dbReference>
<evidence type="ECO:0000313" key="12">
    <source>
        <dbReference type="Proteomes" id="UP000259364"/>
    </source>
</evidence>
<evidence type="ECO:0000313" key="6">
    <source>
        <dbReference type="EMBL" id="SVN63634.1"/>
    </source>
</evidence>
<name>A0A2V3K9L6_KLEPN</name>
<dbReference type="Proteomes" id="UP000259364">
    <property type="component" value="Unassembled WGS sequence"/>
</dbReference>
<evidence type="ECO:0000313" key="15">
    <source>
        <dbReference type="Proteomes" id="UP000595568"/>
    </source>
</evidence>
<dbReference type="Proteomes" id="UP000258253">
    <property type="component" value="Unassembled WGS sequence"/>
</dbReference>
<reference evidence="5 13" key="5">
    <citation type="journal article" date="2019" name="Antimicrob. Agents Chemother.">
        <title>Applying Rapid Whole Genome Sequencing to Predict Phenotypic Antimicrobial Susceptibility Testing Results Among Carbapenem-Resistant Klebsiella pneumoniae Clinical Isolates.</title>
        <authorList>
            <person name="Tamma P.D."/>
            <person name="Fan Y."/>
            <person name="Bergman Y."/>
            <person name="Pertea G."/>
            <person name="Kazmi A."/>
            <person name="Lewis S."/>
            <person name="Carroll K.C."/>
            <person name="Schatz M.C."/>
            <person name="Timp W."/>
            <person name="Simner P.J."/>
        </authorList>
    </citation>
    <scope>NUCLEOTIDE SEQUENCE [LARGE SCALE GENOMIC DNA]</scope>
    <source>
        <strain evidence="5 13">KLPN_104</strain>
    </source>
</reference>
<dbReference type="KEGG" id="kpnu:LI86_08935"/>
<reference evidence="3 15" key="7">
    <citation type="submission" date="2021-01" db="EMBL/GenBank/DDBJ databases">
        <title>Genome sequencing of apramycin resistant K. pneumoniae.</title>
        <authorList>
            <person name="Chen L."/>
            <person name="Kreiswirth B."/>
        </authorList>
    </citation>
    <scope>NUCLEOTIDE SEQUENCE [LARGE SCALE GENOMIC DNA]</scope>
    <source>
        <strain evidence="3 15">59493</strain>
    </source>
</reference>
<evidence type="ECO:0000313" key="7">
    <source>
        <dbReference type="EMBL" id="SWF76857.1"/>
    </source>
</evidence>
<dbReference type="Proteomes" id="UP000275975">
    <property type="component" value="Unassembled WGS sequence"/>
</dbReference>
<reference evidence="1 9" key="1">
    <citation type="submission" date="2014-10" db="EMBL/GenBank/DDBJ databases">
        <title>Plasmid movement, recombination, and chromosomal integration amongst multidrug resistant commensal Escherichia coli clones within a single commercial turkey flock.</title>
        <authorList>
            <person name="Lang K."/>
            <person name="Dorn K."/>
            <person name="Danzeisen J."/>
            <person name="Johnson T."/>
        </authorList>
    </citation>
    <scope>NUCLEOTIDE SEQUENCE [LARGE SCALE GENOMIC DNA]</scope>
    <source>
        <strain evidence="1 9">UMNturkey9</strain>
    </source>
</reference>
<reference evidence="2" key="6">
    <citation type="submission" date="2020-07" db="EMBL/GenBank/DDBJ databases">
        <title>Clinical and genomic characterization of carbapenemase-producing Enterobacterales causing secondary infections during the COVID-19 crisis at a New York City hospital.</title>
        <authorList>
            <person name="Gomez-Simmonds A."/>
            <person name="Annavajhala M.K."/>
            <person name="Uhlemann A.-C."/>
        </authorList>
    </citation>
    <scope>NUCLEOTIDE SEQUENCE</scope>
    <source>
        <strain evidence="2">NK1677</strain>
    </source>
</reference>
<dbReference type="EMBL" id="RDAM01000001">
    <property type="protein sequence ID" value="RRF05473.1"/>
    <property type="molecule type" value="Genomic_DNA"/>
</dbReference>
<evidence type="ECO:0000313" key="3">
    <source>
        <dbReference type="EMBL" id="QQZ73262.1"/>
    </source>
</evidence>
<dbReference type="KEGG" id="kpne:KU54_008975"/>
<evidence type="ECO:0000313" key="8">
    <source>
        <dbReference type="EMBL" id="SYR26698.1"/>
    </source>
</evidence>
<dbReference type="Proteomes" id="UP000283322">
    <property type="component" value="Unassembled WGS sequence"/>
</dbReference>
<evidence type="ECO:0000313" key="9">
    <source>
        <dbReference type="Proteomes" id="UP000031820"/>
    </source>
</evidence>
<dbReference type="Proteomes" id="UP000595568">
    <property type="component" value="Chromosome"/>
</dbReference>
<evidence type="ECO:0000313" key="1">
    <source>
        <dbReference type="EMBL" id="KII01518.1"/>
    </source>
</evidence>
<evidence type="ECO:0000313" key="2">
    <source>
        <dbReference type="EMBL" id="MBD3709009.1"/>
    </source>
</evidence>
<evidence type="ECO:0000313" key="10">
    <source>
        <dbReference type="Proteomes" id="UP000258253"/>
    </source>
</evidence>
<evidence type="ECO:0000313" key="14">
    <source>
        <dbReference type="Proteomes" id="UP000283322"/>
    </source>
</evidence>
<dbReference type="Proteomes" id="UP000031820">
    <property type="component" value="Unassembled WGS sequence"/>
</dbReference>
<accession>A0A0J2FZG7</accession>
<dbReference type="RefSeq" id="WP_000132147.1">
    <property type="nucleotide sequence ID" value="NZ_AP024750.1"/>
</dbReference>
<reference evidence="5" key="4">
    <citation type="submission" date="2018-10" db="EMBL/GenBank/DDBJ databases">
        <authorList>
            <person name="Fan Y."/>
            <person name="Timp W."/>
            <person name="Bergman Y."/>
            <person name="Tamma P."/>
            <person name="Simner P."/>
        </authorList>
    </citation>
    <scope>NUCLEOTIDE SEQUENCE</scope>
    <source>
        <strain evidence="5">KLPN_104</strain>
    </source>
</reference>
<accession>A0A2V3K9L6</accession>
<evidence type="ECO:0000313" key="13">
    <source>
        <dbReference type="Proteomes" id="UP000275975"/>
    </source>
</evidence>
<proteinExistence type="predicted"/>
<dbReference type="Proteomes" id="UP000616340">
    <property type="component" value="Unassembled WGS sequence"/>
</dbReference>
<dbReference type="EMBL" id="UJHH01000030">
    <property type="protein sequence ID" value="SWF76857.1"/>
    <property type="molecule type" value="Genomic_DNA"/>
</dbReference>
<gene>
    <name evidence="4" type="ORF">BL124_00011670</name>
    <name evidence="5" type="ORF">EAO17_04220</name>
    <name evidence="2" type="ORF">IE996_03115</name>
    <name evidence="3" type="ORF">JMZ77_08830</name>
    <name evidence="1" type="ORF">LS45_25980</name>
    <name evidence="8" type="ORF">SAMEA3538828_00189</name>
    <name evidence="6" type="ORF">SAMEA3649591_01729</name>
    <name evidence="7" type="ORF">SAMEA3720909_04789</name>
</gene>
<dbReference type="EMBL" id="JRRF01000031">
    <property type="protein sequence ID" value="KII01518.1"/>
    <property type="molecule type" value="Genomic_DNA"/>
</dbReference>